<organism evidence="9 10">
    <name type="scientific">Acacia crassicarpa</name>
    <name type="common">northern wattle</name>
    <dbReference type="NCBI Taxonomy" id="499986"/>
    <lineage>
        <taxon>Eukaryota</taxon>
        <taxon>Viridiplantae</taxon>
        <taxon>Streptophyta</taxon>
        <taxon>Embryophyta</taxon>
        <taxon>Tracheophyta</taxon>
        <taxon>Spermatophyta</taxon>
        <taxon>Magnoliopsida</taxon>
        <taxon>eudicotyledons</taxon>
        <taxon>Gunneridae</taxon>
        <taxon>Pentapetalae</taxon>
        <taxon>rosids</taxon>
        <taxon>fabids</taxon>
        <taxon>Fabales</taxon>
        <taxon>Fabaceae</taxon>
        <taxon>Caesalpinioideae</taxon>
        <taxon>mimosoid clade</taxon>
        <taxon>Acacieae</taxon>
        <taxon>Acacia</taxon>
    </lineage>
</organism>
<evidence type="ECO:0000313" key="10">
    <source>
        <dbReference type="Proteomes" id="UP001293593"/>
    </source>
</evidence>
<keyword evidence="10" id="KW-1185">Reference proteome</keyword>
<dbReference type="InterPro" id="IPR020103">
    <property type="entry name" value="PsdUridine_synth_cat_dom_sf"/>
</dbReference>
<dbReference type="InterPro" id="IPR048741">
    <property type="entry name" value="Pus10-like_C"/>
</dbReference>
<dbReference type="FunFam" id="3.30.70.2510:FF:000001">
    <property type="entry name" value="tRNA pseudouridine synthase Pus10"/>
    <property type="match status" value="1"/>
</dbReference>
<reference evidence="9" key="1">
    <citation type="submission" date="2023-10" db="EMBL/GenBank/DDBJ databases">
        <title>Chromosome-level genome of the transformable northern wattle, Acacia crassicarpa.</title>
        <authorList>
            <person name="Massaro I."/>
            <person name="Sinha N.R."/>
            <person name="Poethig S."/>
            <person name="Leichty A.R."/>
        </authorList>
    </citation>
    <scope>NUCLEOTIDE SEQUENCE</scope>
    <source>
        <strain evidence="9">Acra3RX</strain>
        <tissue evidence="9">Leaf</tissue>
    </source>
</reference>
<evidence type="ECO:0000256" key="5">
    <source>
        <dbReference type="ARBA" id="ARBA00075270"/>
    </source>
</evidence>
<dbReference type="Gene3D" id="3.30.70.3190">
    <property type="match status" value="1"/>
</dbReference>
<evidence type="ECO:0000256" key="1">
    <source>
        <dbReference type="ARBA" id="ARBA00009652"/>
    </source>
</evidence>
<accession>A0AAE1KKU0</accession>
<keyword evidence="3" id="KW-0819">tRNA processing</keyword>
<evidence type="ECO:0000259" key="8">
    <source>
        <dbReference type="Pfam" id="PF21238"/>
    </source>
</evidence>
<dbReference type="Proteomes" id="UP001293593">
    <property type="component" value="Unassembled WGS sequence"/>
</dbReference>
<dbReference type="GO" id="GO:0160148">
    <property type="term" value="F:tRNA pseudouridine(55) synthase activity"/>
    <property type="evidence" value="ECO:0007669"/>
    <property type="project" value="UniProtKB-EC"/>
</dbReference>
<proteinExistence type="inferred from homology"/>
<dbReference type="NCBIfam" id="TIGR01213">
    <property type="entry name" value="pseudo_Pus10arc"/>
    <property type="match status" value="1"/>
</dbReference>
<keyword evidence="4" id="KW-0413">Isomerase</keyword>
<gene>
    <name evidence="9" type="ORF">QN277_014617</name>
</gene>
<sequence>MLEESQGASTMEGPQLKHVPPTAAHHLLSDAPEVAPSELNDTVQSLPSNAVKDLLSQEICARCIFRLFGVQGHIYSCSLLSSSTMSYIIGGPTDLSGDTMDSCFRKCENLSSSKDPKCDAKLCSLCLGILQFKFSCDTRTQLNKNTPDAVAVLIADMVREDGHQIDSFSLEVSVPPVIVENDNAIQSYMRTRYGAEPWFQEKLHFGCVSTKDALKFSIVYPLENLLGCKSNMNSFRIRLTCGLSNSSKGARKCPEGDKSCKRIKTGLDNGVGVTYDSMVSHIECSDSSKVESNLDGEKPFNSLLEMSSKLCGMFLEKVIGPCHFTVYCCRAPIYFGGRYLKYSRNVSQTRWIIDDERMGEASVEEIIGENILQRCHGDSYKFHAAGREDIDVRMLGPGRPFLVEVQNVRLVPSDSFVKDLEKLINNLESKLVGVKNLKLVGSHGWNVMREGEAEKQKQYAALVWISRPLNDEDLQSVSSLKDLKILQRTPIRVLHRRSPLEREKIIHWMKIETVAGSSQYFLLHLCTQAGTYIKEFVHGDLGRTHPSIGTILGCRAEILQLDVTNVKMDCFLP</sequence>
<feature type="domain" description="Pus10-like C-terminal" evidence="8">
    <location>
        <begin position="334"/>
        <end position="566"/>
    </location>
</feature>
<dbReference type="GO" id="GO:0031119">
    <property type="term" value="P:tRNA pseudouridine synthesis"/>
    <property type="evidence" value="ECO:0007669"/>
    <property type="project" value="UniProtKB-ARBA"/>
</dbReference>
<dbReference type="PANTHER" id="PTHR21568:SF0">
    <property type="entry name" value="TRNA PSEUDOURIDINE SYNTHASE PUS10"/>
    <property type="match status" value="1"/>
</dbReference>
<comment type="caution">
    <text evidence="9">The sequence shown here is derived from an EMBL/GenBank/DDBJ whole genome shotgun (WGS) entry which is preliminary data.</text>
</comment>
<dbReference type="Gene3D" id="3.30.70.2510">
    <property type="match status" value="1"/>
</dbReference>
<evidence type="ECO:0000256" key="7">
    <source>
        <dbReference type="ARBA" id="ARBA00083669"/>
    </source>
</evidence>
<evidence type="ECO:0000313" key="9">
    <source>
        <dbReference type="EMBL" id="KAK4276470.1"/>
    </source>
</evidence>
<dbReference type="PANTHER" id="PTHR21568">
    <property type="entry name" value="TRNA PSEUDOURIDINE SYNTHASE PUS10"/>
    <property type="match status" value="1"/>
</dbReference>
<dbReference type="InterPro" id="IPR039894">
    <property type="entry name" value="Pus10-like"/>
</dbReference>
<dbReference type="EMBL" id="JAWXYG010000003">
    <property type="protein sequence ID" value="KAK4276470.1"/>
    <property type="molecule type" value="Genomic_DNA"/>
</dbReference>
<dbReference type="SUPFAM" id="SSF55120">
    <property type="entry name" value="Pseudouridine synthase"/>
    <property type="match status" value="1"/>
</dbReference>
<dbReference type="Pfam" id="PF21238">
    <property type="entry name" value="Pus10_C"/>
    <property type="match status" value="1"/>
</dbReference>
<protein>
    <recommendedName>
        <fullName evidence="2">tRNA pseudouridine(55) synthase</fullName>
        <ecNumber evidence="2">5.4.99.25</ecNumber>
    </recommendedName>
    <alternativeName>
        <fullName evidence="7">tRNA pseudouridine 55 synthase</fullName>
    </alternativeName>
    <alternativeName>
        <fullName evidence="5">tRNA pseudouridylate synthase</fullName>
    </alternativeName>
    <alternativeName>
        <fullName evidence="6">tRNA-uridine isomerase</fullName>
    </alternativeName>
</protein>
<dbReference type="EC" id="5.4.99.25" evidence="2"/>
<dbReference type="GO" id="GO:0003723">
    <property type="term" value="F:RNA binding"/>
    <property type="evidence" value="ECO:0007669"/>
    <property type="project" value="InterPro"/>
</dbReference>
<evidence type="ECO:0000256" key="4">
    <source>
        <dbReference type="ARBA" id="ARBA00023235"/>
    </source>
</evidence>
<evidence type="ECO:0000256" key="2">
    <source>
        <dbReference type="ARBA" id="ARBA00012787"/>
    </source>
</evidence>
<name>A0AAE1KKU0_9FABA</name>
<dbReference type="FunFam" id="3.30.70.3190:FF:000001">
    <property type="entry name" value="tRNA pseudouridine synthase Pus10"/>
    <property type="match status" value="1"/>
</dbReference>
<evidence type="ECO:0000256" key="6">
    <source>
        <dbReference type="ARBA" id="ARBA00079393"/>
    </source>
</evidence>
<dbReference type="AlphaFoldDB" id="A0AAE1KKU0"/>
<comment type="similarity">
    <text evidence="1">Belongs to the pseudouridine synthase Pus10 family.</text>
</comment>
<evidence type="ECO:0000256" key="3">
    <source>
        <dbReference type="ARBA" id="ARBA00022694"/>
    </source>
</evidence>